<evidence type="ECO:0000256" key="1">
    <source>
        <dbReference type="ARBA" id="ARBA00022729"/>
    </source>
</evidence>
<proteinExistence type="predicted"/>
<reference evidence="3 4" key="1">
    <citation type="submission" date="2021-09" db="EMBL/GenBank/DDBJ databases">
        <title>Genomic insights and catalytic innovation underlie evolution of tropane alkaloids biosynthesis.</title>
        <authorList>
            <person name="Wang Y.-J."/>
            <person name="Tian T."/>
            <person name="Huang J.-P."/>
            <person name="Huang S.-X."/>
        </authorList>
    </citation>
    <scope>NUCLEOTIDE SEQUENCE [LARGE SCALE GENOMIC DNA]</scope>
    <source>
        <strain evidence="3">KIB-2018</strain>
        <tissue evidence="3">Leaf</tissue>
    </source>
</reference>
<evidence type="ECO:0000313" key="3">
    <source>
        <dbReference type="EMBL" id="KAJ8749600.1"/>
    </source>
</evidence>
<dbReference type="GO" id="GO:0071944">
    <property type="term" value="C:cell periphery"/>
    <property type="evidence" value="ECO:0007669"/>
    <property type="project" value="TreeGrafter"/>
</dbReference>
<dbReference type="AlphaFoldDB" id="A0AAV8SC28"/>
<accession>A0AAV8SC28</accession>
<sequence length="179" mass="19938">MASFRVNISLLLFLSWVFIASAADVGYASKSTFEKPELNKDKFLTSLIGIQGLFYCKTGTKHFPLKGAVARIKCTCVDEYEYEYETAPFSFLSGATDPEGYFFATLSPYEVEENCKIKECRAFLELSPLGTCEVPTDVNKGISGALLSSYRFLDEKKMKLFTVGPFFYTSGPKSTSNGY</sequence>
<feature type="chain" id="PRO_5043720511" evidence="2">
    <location>
        <begin position="23"/>
        <end position="179"/>
    </location>
</feature>
<evidence type="ECO:0000256" key="2">
    <source>
        <dbReference type="SAM" id="SignalP"/>
    </source>
</evidence>
<dbReference type="PANTHER" id="PTHR33470:SF58">
    <property type="entry name" value="POLLEN OLE E 1 ALLERGEN AND EXTENSIN FAMILY PROTEIN"/>
    <property type="match status" value="1"/>
</dbReference>
<dbReference type="PANTHER" id="PTHR33470">
    <property type="entry name" value="OS01G0164075 PROTEIN"/>
    <property type="match status" value="1"/>
</dbReference>
<keyword evidence="4" id="KW-1185">Reference proteome</keyword>
<gene>
    <name evidence="3" type="ORF">K2173_026249</name>
</gene>
<name>A0AAV8SC28_9ROSI</name>
<evidence type="ECO:0000313" key="4">
    <source>
        <dbReference type="Proteomes" id="UP001159364"/>
    </source>
</evidence>
<protein>
    <submittedName>
        <fullName evidence="3">Uncharacterized protein</fullName>
    </submittedName>
</protein>
<dbReference type="Pfam" id="PF01190">
    <property type="entry name" value="Pollen_Ole_e_1"/>
    <property type="match status" value="1"/>
</dbReference>
<dbReference type="Proteomes" id="UP001159364">
    <property type="component" value="Linkage Group LG12"/>
</dbReference>
<comment type="caution">
    <text evidence="3">The sequence shown here is derived from an EMBL/GenBank/DDBJ whole genome shotgun (WGS) entry which is preliminary data.</text>
</comment>
<feature type="signal peptide" evidence="2">
    <location>
        <begin position="1"/>
        <end position="22"/>
    </location>
</feature>
<organism evidence="3 4">
    <name type="scientific">Erythroxylum novogranatense</name>
    <dbReference type="NCBI Taxonomy" id="1862640"/>
    <lineage>
        <taxon>Eukaryota</taxon>
        <taxon>Viridiplantae</taxon>
        <taxon>Streptophyta</taxon>
        <taxon>Embryophyta</taxon>
        <taxon>Tracheophyta</taxon>
        <taxon>Spermatophyta</taxon>
        <taxon>Magnoliopsida</taxon>
        <taxon>eudicotyledons</taxon>
        <taxon>Gunneridae</taxon>
        <taxon>Pentapetalae</taxon>
        <taxon>rosids</taxon>
        <taxon>fabids</taxon>
        <taxon>Malpighiales</taxon>
        <taxon>Erythroxylaceae</taxon>
        <taxon>Erythroxylum</taxon>
    </lineage>
</organism>
<keyword evidence="1 2" id="KW-0732">Signal</keyword>
<dbReference type="EMBL" id="JAIWQS010000012">
    <property type="protein sequence ID" value="KAJ8749600.1"/>
    <property type="molecule type" value="Genomic_DNA"/>
</dbReference>